<gene>
    <name evidence="5 6" type="primary">cbiD</name>
    <name evidence="6" type="ORF">DPRO_1662</name>
</gene>
<evidence type="ECO:0000256" key="3">
    <source>
        <dbReference type="ARBA" id="ARBA00022679"/>
    </source>
</evidence>
<dbReference type="GO" id="GO:0019251">
    <property type="term" value="P:anaerobic cobalamin biosynthetic process"/>
    <property type="evidence" value="ECO:0007669"/>
    <property type="project" value="UniProtKB-UniRule"/>
</dbReference>
<dbReference type="OrthoDB" id="6439987at2"/>
<name>A0A2C8F9L1_9BACT</name>
<dbReference type="NCBIfam" id="NF000849">
    <property type="entry name" value="PRK00075.1-1"/>
    <property type="match status" value="1"/>
</dbReference>
<dbReference type="InterPro" id="IPR036074">
    <property type="entry name" value="CbiD_sf"/>
</dbReference>
<comment type="pathway">
    <text evidence="5">Cofactor biosynthesis; adenosylcobalamin biosynthesis; cob(II)yrinate a,c-diamide from sirohydrochlorin (anaerobic route): step 6/10.</text>
</comment>
<dbReference type="EC" id="2.1.1.195" evidence="5"/>
<comment type="catalytic activity">
    <reaction evidence="5">
        <text>Co-precorrin-5B + S-adenosyl-L-methionine = Co-precorrin-6A + S-adenosyl-L-homocysteine</text>
        <dbReference type="Rhea" id="RHEA:26285"/>
        <dbReference type="ChEBI" id="CHEBI:57856"/>
        <dbReference type="ChEBI" id="CHEBI:59789"/>
        <dbReference type="ChEBI" id="CHEBI:60063"/>
        <dbReference type="ChEBI" id="CHEBI:60064"/>
        <dbReference type="EC" id="2.1.1.195"/>
    </reaction>
</comment>
<dbReference type="GO" id="GO:0032259">
    <property type="term" value="P:methylation"/>
    <property type="evidence" value="ECO:0007669"/>
    <property type="project" value="UniProtKB-KW"/>
</dbReference>
<sequence>MTRALRSGRTTGSCATAAAMAGVICMVGGERPTEVAVPLPPGGTLSVPIERYEPEGDSVRVTVIKDGGDDPDVTHGHDIQAVVSLHPSSTPSLDIALDGGIGVGRVTLPGLPVPVGEAAINPEPRRQIAHGVRQAAAEFTGTISVRIEVPAGEAIARKTMNPRLGIIGGISILGTQGIVKPYSHDSWKATIAEGLDVLRAQSIDTAIFTTGRRSERLYLETYPDTPELALVQAADFFKFSMKAAAERDISNVCWSLFFGKLVKQAQGLEYTHAKTHPVDFSKLAGWCKEAGCSTDFLPAIRTANTARQVLELLQSDPARPALIQLLIDKATMHARTFSNGLCNVRYAVFDFDGTRLG</sequence>
<dbReference type="UniPathway" id="UPA00148">
    <property type="reaction ID" value="UER00227"/>
</dbReference>
<comment type="function">
    <text evidence="5">Catalyzes the methylation of C-1 in cobalt-precorrin-5B to form cobalt-precorrin-6A.</text>
</comment>
<organism evidence="6 7">
    <name type="scientific">Pseudodesulfovibrio profundus</name>
    <dbReference type="NCBI Taxonomy" id="57320"/>
    <lineage>
        <taxon>Bacteria</taxon>
        <taxon>Pseudomonadati</taxon>
        <taxon>Thermodesulfobacteriota</taxon>
        <taxon>Desulfovibrionia</taxon>
        <taxon>Desulfovibrionales</taxon>
        <taxon>Desulfovibrionaceae</taxon>
    </lineage>
</organism>
<evidence type="ECO:0000256" key="1">
    <source>
        <dbReference type="ARBA" id="ARBA00022573"/>
    </source>
</evidence>
<dbReference type="EMBL" id="LT907975">
    <property type="protein sequence ID" value="SOB58562.1"/>
    <property type="molecule type" value="Genomic_DNA"/>
</dbReference>
<dbReference type="GO" id="GO:0043780">
    <property type="term" value="F:cobalt-precorrin-5B C1-methyltransferase activity"/>
    <property type="evidence" value="ECO:0007669"/>
    <property type="project" value="RHEA"/>
</dbReference>
<accession>A0A2C8F9L1</accession>
<dbReference type="SUPFAM" id="SSF111342">
    <property type="entry name" value="CbiD-like"/>
    <property type="match status" value="1"/>
</dbReference>
<keyword evidence="7" id="KW-1185">Reference proteome</keyword>
<evidence type="ECO:0000313" key="7">
    <source>
        <dbReference type="Proteomes" id="UP000219215"/>
    </source>
</evidence>
<keyword evidence="4 5" id="KW-0949">S-adenosyl-L-methionine</keyword>
<proteinExistence type="inferred from homology"/>
<dbReference type="PANTHER" id="PTHR35863">
    <property type="entry name" value="COBALT-PRECORRIN-5B C(1)-METHYLTRANSFERASE"/>
    <property type="match status" value="1"/>
</dbReference>
<evidence type="ECO:0000256" key="4">
    <source>
        <dbReference type="ARBA" id="ARBA00022691"/>
    </source>
</evidence>
<reference evidence="7" key="1">
    <citation type="submission" date="2017-09" db="EMBL/GenBank/DDBJ databases">
        <authorList>
            <person name="Regsiter A."/>
            <person name="William W."/>
        </authorList>
    </citation>
    <scope>NUCLEOTIDE SEQUENCE [LARGE SCALE GENOMIC DNA]</scope>
    <source>
        <strain evidence="7">500-1</strain>
    </source>
</reference>
<dbReference type="HAMAP" id="MF_00787">
    <property type="entry name" value="CbiD"/>
    <property type="match status" value="1"/>
</dbReference>
<comment type="similarity">
    <text evidence="5">Belongs to the CbiD family.</text>
</comment>
<dbReference type="NCBIfam" id="TIGR00312">
    <property type="entry name" value="cbiD"/>
    <property type="match status" value="1"/>
</dbReference>
<keyword evidence="3 5" id="KW-0808">Transferase</keyword>
<dbReference type="PIRSF" id="PIRSF026782">
    <property type="entry name" value="CbiD"/>
    <property type="match status" value="1"/>
</dbReference>
<protein>
    <recommendedName>
        <fullName evidence="5">Cobalt-precorrin-5B C(1)-methyltransferase</fullName>
        <ecNumber evidence="5">2.1.1.195</ecNumber>
    </recommendedName>
    <alternativeName>
        <fullName evidence="5">Cobalt-precorrin-6A synthase</fullName>
    </alternativeName>
</protein>
<keyword evidence="1 5" id="KW-0169">Cobalamin biosynthesis</keyword>
<dbReference type="RefSeq" id="WP_097011594.1">
    <property type="nucleotide sequence ID" value="NZ_LT907975.1"/>
</dbReference>
<dbReference type="PANTHER" id="PTHR35863:SF1">
    <property type="entry name" value="COBALT-PRECORRIN-5B C(1)-METHYLTRANSFERASE"/>
    <property type="match status" value="1"/>
</dbReference>
<keyword evidence="2 5" id="KW-0489">Methyltransferase</keyword>
<dbReference type="KEGG" id="pprf:DPRO_1662"/>
<evidence type="ECO:0000256" key="5">
    <source>
        <dbReference type="HAMAP-Rule" id="MF_00787"/>
    </source>
</evidence>
<dbReference type="AlphaFoldDB" id="A0A2C8F9L1"/>
<dbReference type="Gene3D" id="3.30.2110.10">
    <property type="entry name" value="CbiD-like"/>
    <property type="match status" value="1"/>
</dbReference>
<dbReference type="Pfam" id="PF01888">
    <property type="entry name" value="CbiD"/>
    <property type="match status" value="1"/>
</dbReference>
<evidence type="ECO:0000313" key="6">
    <source>
        <dbReference type="EMBL" id="SOB58562.1"/>
    </source>
</evidence>
<evidence type="ECO:0000256" key="2">
    <source>
        <dbReference type="ARBA" id="ARBA00022603"/>
    </source>
</evidence>
<dbReference type="InterPro" id="IPR002748">
    <property type="entry name" value="CbiD"/>
</dbReference>
<dbReference type="Proteomes" id="UP000219215">
    <property type="component" value="Chromosome DPRO"/>
</dbReference>